<organism evidence="2">
    <name type="scientific">Candidatus Berkiella aquae</name>
    <dbReference type="NCBI Taxonomy" id="295108"/>
    <lineage>
        <taxon>Bacteria</taxon>
        <taxon>Pseudomonadati</taxon>
        <taxon>Pseudomonadota</taxon>
        <taxon>Gammaproteobacteria</taxon>
        <taxon>Candidatus Berkiellales</taxon>
        <taxon>Candidatus Berkiellaceae</taxon>
        <taxon>Candidatus Berkiella</taxon>
    </lineage>
</organism>
<evidence type="ECO:0000256" key="1">
    <source>
        <dbReference type="ARBA" id="ARBA00006484"/>
    </source>
</evidence>
<dbReference type="InterPro" id="IPR036291">
    <property type="entry name" value="NAD(P)-bd_dom_sf"/>
</dbReference>
<dbReference type="InterPro" id="IPR003560">
    <property type="entry name" value="DHB_DH"/>
</dbReference>
<accession>A0A0Q9YM13</accession>
<dbReference type="PANTHER" id="PTHR42879:SF6">
    <property type="entry name" value="NADPH-DEPENDENT REDUCTASE BACG"/>
    <property type="match status" value="1"/>
</dbReference>
<dbReference type="Gene3D" id="3.40.50.720">
    <property type="entry name" value="NAD(P)-binding Rossmann-like Domain"/>
    <property type="match status" value="1"/>
</dbReference>
<name>A0A0Q9YM13_9GAMM</name>
<evidence type="ECO:0000313" key="3">
    <source>
        <dbReference type="EMBL" id="MCS5710536.1"/>
    </source>
</evidence>
<gene>
    <name evidence="2" type="primary">bdhA_1</name>
    <name evidence="3" type="ORF">HT99x_003775</name>
    <name evidence="2" type="ORF">HT99x_00964</name>
</gene>
<dbReference type="RefSeq" id="WP_075065601.1">
    <property type="nucleotide sequence ID" value="NZ_LKAJ02000001.1"/>
</dbReference>
<dbReference type="SUPFAM" id="SSF51735">
    <property type="entry name" value="NAD(P)-binding Rossmann-fold domains"/>
    <property type="match status" value="1"/>
</dbReference>
<dbReference type="EC" id="1.1.1.30" evidence="2"/>
<dbReference type="GO" id="GO:0003858">
    <property type="term" value="F:3-hydroxybutyrate dehydrogenase activity"/>
    <property type="evidence" value="ECO:0007669"/>
    <property type="project" value="UniProtKB-EC"/>
</dbReference>
<dbReference type="Proteomes" id="UP000051497">
    <property type="component" value="Unassembled WGS sequence"/>
</dbReference>
<dbReference type="EMBL" id="LKAJ02000001">
    <property type="protein sequence ID" value="MCS5710536.1"/>
    <property type="molecule type" value="Genomic_DNA"/>
</dbReference>
<dbReference type="EMBL" id="LKAJ01000003">
    <property type="protein sequence ID" value="KRG21772.1"/>
    <property type="molecule type" value="Genomic_DNA"/>
</dbReference>
<comment type="caution">
    <text evidence="2">The sequence shown here is derived from an EMBL/GenBank/DDBJ whole genome shotgun (WGS) entry which is preliminary data.</text>
</comment>
<dbReference type="GO" id="GO:0019290">
    <property type="term" value="P:siderophore biosynthetic process"/>
    <property type="evidence" value="ECO:0007669"/>
    <property type="project" value="InterPro"/>
</dbReference>
<keyword evidence="4" id="KW-1185">Reference proteome</keyword>
<dbReference type="AlphaFoldDB" id="A0A0Q9YM13"/>
<dbReference type="GO" id="GO:0008667">
    <property type="term" value="F:2,3-dihydro-2,3-dihydroxybenzoate dehydrogenase activity"/>
    <property type="evidence" value="ECO:0007669"/>
    <property type="project" value="InterPro"/>
</dbReference>
<dbReference type="PRINTS" id="PR01397">
    <property type="entry name" value="DHBDHDRGNASE"/>
</dbReference>
<reference evidence="3" key="3">
    <citation type="submission" date="2021-06" db="EMBL/GenBank/DDBJ databases">
        <title>Genomic Description and Analysis of Intracellular Bacteria, Candidatus Berkiella cookevillensis and Candidatus Berkiella aquae.</title>
        <authorList>
            <person name="Kidane D.T."/>
            <person name="Mehari Y.T."/>
            <person name="Rice F.C."/>
            <person name="Arivett B.A."/>
            <person name="Farone A.L."/>
            <person name="Berk S.G."/>
            <person name="Farone M.B."/>
        </authorList>
    </citation>
    <scope>NUCLEOTIDE SEQUENCE</scope>
    <source>
        <strain evidence="3">HT99</strain>
    </source>
</reference>
<dbReference type="Pfam" id="PF13561">
    <property type="entry name" value="adh_short_C2"/>
    <property type="match status" value="1"/>
</dbReference>
<dbReference type="STRING" id="295108.HT99x_00964"/>
<dbReference type="OrthoDB" id="109589at2"/>
<proteinExistence type="inferred from homology"/>
<reference evidence="3" key="2">
    <citation type="journal article" date="2016" name="Genome Announc.">
        <title>Draft Genome Sequences of Two Novel Amoeba-Resistant Intranuclear Bacteria, 'Candidatus Berkiella cookevillensis' and 'Candidatus Berkiella aquae'.</title>
        <authorList>
            <person name="Mehari Y.T."/>
            <person name="Arivett B.A."/>
            <person name="Farone A.L."/>
            <person name="Gunderson J.H."/>
            <person name="Farone M.B."/>
        </authorList>
    </citation>
    <scope>NUCLEOTIDE SEQUENCE</scope>
    <source>
        <strain evidence="3">HT99</strain>
    </source>
</reference>
<sequence length="261" mass="29102">MSYRFLVTCATGDIGKELCLHLATKGHDLIITARDNEKIKALHDNIVRQFPQCKVDYFSADLGKPETMVEIIAQAKSLGIDGVVLMPPRPPMMPFEPMEQFNTLNKAMQDCVSGPRYLLQQLFPCMEKSDLKSVIVVSGTSSKQAISNPDWEAFNEVRMAWVGCVKSLADTQGPNGFRFNTVSPGQVLTPTYVKKLEREADTMTKQYEEVLREKAASTPLRKLASIQGVVKTIYFFLKSTGANEITANNIHVDGGTIRPYY</sequence>
<comment type="similarity">
    <text evidence="1">Belongs to the short-chain dehydrogenases/reductases (SDR) family.</text>
</comment>
<dbReference type="PANTHER" id="PTHR42879">
    <property type="entry name" value="3-OXOACYL-(ACYL-CARRIER-PROTEIN) REDUCTASE"/>
    <property type="match status" value="1"/>
</dbReference>
<dbReference type="InterPro" id="IPR002347">
    <property type="entry name" value="SDR_fam"/>
</dbReference>
<dbReference type="InterPro" id="IPR050259">
    <property type="entry name" value="SDR"/>
</dbReference>
<keyword evidence="2" id="KW-0560">Oxidoreductase</keyword>
<reference evidence="2" key="1">
    <citation type="submission" date="2015-09" db="EMBL/GenBank/DDBJ databases">
        <title>Draft Genome Sequences of Two Novel Amoeba-resistant Intranuclear Bacteria, Candidatus Berkiella cookevillensis and Candidatus Berkiella aquae.</title>
        <authorList>
            <person name="Mehari Y.T."/>
            <person name="Arivett B.A."/>
            <person name="Farone A.L."/>
            <person name="Gunderson J.H."/>
            <person name="Farone M.B."/>
        </authorList>
    </citation>
    <scope>NUCLEOTIDE SEQUENCE [LARGE SCALE GENOMIC DNA]</scope>
    <source>
        <strain evidence="2">HT99</strain>
    </source>
</reference>
<evidence type="ECO:0000313" key="2">
    <source>
        <dbReference type="EMBL" id="KRG21772.1"/>
    </source>
</evidence>
<protein>
    <submittedName>
        <fullName evidence="2">D-beta-hydroxybutyrate dehydrogenase</fullName>
        <ecNumber evidence="2">1.1.1.30</ecNumber>
    </submittedName>
    <submittedName>
        <fullName evidence="3">SDR family oxidoreductase</fullName>
    </submittedName>
</protein>
<evidence type="ECO:0000313" key="4">
    <source>
        <dbReference type="Proteomes" id="UP000051497"/>
    </source>
</evidence>